<dbReference type="KEGG" id="rfs:C1I64_05760"/>
<reference evidence="4 5" key="1">
    <citation type="submission" date="2018-03" db="EMBL/GenBank/DDBJ databases">
        <title>Bacteriophage NCPPB3778 and a type I-E CRISPR drive the evolution of the US Biological Select Agent, Rathayibacter toxicus.</title>
        <authorList>
            <person name="Davis E.W.II."/>
            <person name="Tabima J.F."/>
            <person name="Weisberg A.J."/>
            <person name="Dantas Lopes L."/>
            <person name="Wiseman M.S."/>
            <person name="Wiseman M.S."/>
            <person name="Pupko T."/>
            <person name="Belcher M.S."/>
            <person name="Sechler A.J."/>
            <person name="Tancos M.A."/>
            <person name="Schroeder B.K."/>
            <person name="Murray T.D."/>
            <person name="Luster D.G."/>
            <person name="Schneider W.L."/>
            <person name="Rogers E."/>
            <person name="Andreote F.D."/>
            <person name="Grunwald N.J."/>
            <person name="Putnam M.L."/>
            <person name="Chang J.H."/>
        </authorList>
    </citation>
    <scope>NUCLEOTIDE SEQUENCE [LARGE SCALE GENOMIC DNA]</scope>
    <source>
        <strain evidence="4 5">DSM 15932</strain>
    </source>
</reference>
<evidence type="ECO:0000256" key="2">
    <source>
        <dbReference type="ARBA" id="ARBA00023277"/>
    </source>
</evidence>
<evidence type="ECO:0000313" key="5">
    <source>
        <dbReference type="Proteomes" id="UP000285317"/>
    </source>
</evidence>
<dbReference type="GO" id="GO:0042802">
    <property type="term" value="F:identical protein binding"/>
    <property type="evidence" value="ECO:0007669"/>
    <property type="project" value="TreeGrafter"/>
</dbReference>
<accession>A0A3Q9UVQ7</accession>
<dbReference type="GO" id="GO:0004342">
    <property type="term" value="F:glucosamine-6-phosphate deaminase activity"/>
    <property type="evidence" value="ECO:0007669"/>
    <property type="project" value="InterPro"/>
</dbReference>
<dbReference type="InterPro" id="IPR037171">
    <property type="entry name" value="NagB/RpiA_transferase-like"/>
</dbReference>
<dbReference type="PANTHER" id="PTHR11280">
    <property type="entry name" value="GLUCOSAMINE-6-PHOSPHATE ISOMERASE"/>
    <property type="match status" value="1"/>
</dbReference>
<dbReference type="InterPro" id="IPR004547">
    <property type="entry name" value="Glucosamine6P_isomerase"/>
</dbReference>
<dbReference type="PROSITE" id="PS01161">
    <property type="entry name" value="GLC_GALNAC_ISOMERASE"/>
    <property type="match status" value="1"/>
</dbReference>
<dbReference type="Gene3D" id="3.40.50.1360">
    <property type="match status" value="1"/>
</dbReference>
<organism evidence="4 5">
    <name type="scientific">Rathayibacter festucae DSM 15932</name>
    <dbReference type="NCBI Taxonomy" id="1328866"/>
    <lineage>
        <taxon>Bacteria</taxon>
        <taxon>Bacillati</taxon>
        <taxon>Actinomycetota</taxon>
        <taxon>Actinomycetes</taxon>
        <taxon>Micrococcales</taxon>
        <taxon>Microbacteriaceae</taxon>
        <taxon>Rathayibacter</taxon>
    </lineage>
</organism>
<dbReference type="CDD" id="cd01399">
    <property type="entry name" value="GlcN6P_deaminase"/>
    <property type="match status" value="1"/>
</dbReference>
<gene>
    <name evidence="4" type="ORF">C1I64_05760</name>
</gene>
<dbReference type="Pfam" id="PF01182">
    <property type="entry name" value="Glucosamine_iso"/>
    <property type="match status" value="1"/>
</dbReference>
<dbReference type="RefSeq" id="WP_127886503.1">
    <property type="nucleotide sequence ID" value="NZ_CP028137.1"/>
</dbReference>
<name>A0A3Q9UVQ7_9MICO</name>
<dbReference type="PANTHER" id="PTHR11280:SF5">
    <property type="entry name" value="GLUCOSAMINE-6-PHOSPHATE ISOMERASE"/>
    <property type="match status" value="1"/>
</dbReference>
<protein>
    <submittedName>
        <fullName evidence="4">Glucosamine-6-phosphate deaminase</fullName>
    </submittedName>
</protein>
<dbReference type="GO" id="GO:0006046">
    <property type="term" value="P:N-acetylglucosamine catabolic process"/>
    <property type="evidence" value="ECO:0007669"/>
    <property type="project" value="TreeGrafter"/>
</dbReference>
<keyword evidence="2" id="KW-0119">Carbohydrate metabolism</keyword>
<dbReference type="InterPro" id="IPR018321">
    <property type="entry name" value="Glucosamine6P_isomerase_CS"/>
</dbReference>
<proteinExistence type="predicted"/>
<dbReference type="Proteomes" id="UP000285317">
    <property type="component" value="Chromosome"/>
</dbReference>
<dbReference type="InterPro" id="IPR006148">
    <property type="entry name" value="Glc/Gal-6P_isomerase"/>
</dbReference>
<evidence type="ECO:0000259" key="3">
    <source>
        <dbReference type="Pfam" id="PF01182"/>
    </source>
</evidence>
<keyword evidence="1" id="KW-0378">Hydrolase</keyword>
<evidence type="ECO:0000256" key="1">
    <source>
        <dbReference type="ARBA" id="ARBA00022801"/>
    </source>
</evidence>
<dbReference type="AlphaFoldDB" id="A0A3Q9UVQ7"/>
<dbReference type="SUPFAM" id="SSF100950">
    <property type="entry name" value="NagB/RpiA/CoA transferase-like"/>
    <property type="match status" value="1"/>
</dbReference>
<dbReference type="GO" id="GO:0006043">
    <property type="term" value="P:glucosamine catabolic process"/>
    <property type="evidence" value="ECO:0007669"/>
    <property type="project" value="TreeGrafter"/>
</dbReference>
<dbReference type="GO" id="GO:0019262">
    <property type="term" value="P:N-acetylneuraminate catabolic process"/>
    <property type="evidence" value="ECO:0007669"/>
    <property type="project" value="TreeGrafter"/>
</dbReference>
<evidence type="ECO:0000313" key="4">
    <source>
        <dbReference type="EMBL" id="AZZ51598.1"/>
    </source>
</evidence>
<dbReference type="GO" id="GO:0005975">
    <property type="term" value="P:carbohydrate metabolic process"/>
    <property type="evidence" value="ECO:0007669"/>
    <property type="project" value="InterPro"/>
</dbReference>
<dbReference type="EMBL" id="CP028137">
    <property type="protein sequence ID" value="AZZ51598.1"/>
    <property type="molecule type" value="Genomic_DNA"/>
</dbReference>
<feature type="domain" description="Glucosamine/galactosamine-6-phosphate isomerase" evidence="3">
    <location>
        <begin position="26"/>
        <end position="237"/>
    </location>
</feature>
<sequence>MTGVTSGATAPGTAVRVFDSFAEASRAAADLVAARVLADPRAVLGVATGSTPALLYRELAARVAAGRIDFSGVSAFALDEYVGIAPGHPESYRAVLDREVRVPLGIGSVHVPDGARADGEQAGRDYDAAIRAAGGIDVQILGIGGNGHIGFNEPGTPHDIGTHVVRLARSTREANARFFGGRLDLVPESAITQGIATILSARSLVLLASGSVKAEAVARALLGPVGVDCPASALQGHPDVAVLLDREAAAVLERWLG</sequence>
<dbReference type="GO" id="GO:0005737">
    <property type="term" value="C:cytoplasm"/>
    <property type="evidence" value="ECO:0007669"/>
    <property type="project" value="TreeGrafter"/>
</dbReference>